<proteinExistence type="predicted"/>
<organism evidence="4 5">
    <name type="scientific">Lacticaseibacillus paracasei NRIC 0644</name>
    <dbReference type="NCBI Taxonomy" id="1435038"/>
    <lineage>
        <taxon>Bacteria</taxon>
        <taxon>Bacillati</taxon>
        <taxon>Bacillota</taxon>
        <taxon>Bacilli</taxon>
        <taxon>Lactobacillales</taxon>
        <taxon>Lactobacillaceae</taxon>
        <taxon>Lacticaseibacillus</taxon>
    </lineage>
</organism>
<dbReference type="Pfam" id="PF16555">
    <property type="entry name" value="GramPos_pilinD1"/>
    <property type="match status" value="1"/>
</dbReference>
<dbReference type="InterPro" id="IPR026466">
    <property type="entry name" value="Fim_isopep_form_D2_dom"/>
</dbReference>
<dbReference type="InterPro" id="IPR013783">
    <property type="entry name" value="Ig-like_fold"/>
</dbReference>
<protein>
    <submittedName>
        <fullName evidence="4">Pilus subunit protein PilB</fullName>
    </submittedName>
</protein>
<dbReference type="AlphaFoldDB" id="A0A0C9QA33"/>
<dbReference type="Pfam" id="PF17802">
    <property type="entry name" value="SpaA"/>
    <property type="match status" value="1"/>
</dbReference>
<dbReference type="NCBIfam" id="TIGR04226">
    <property type="entry name" value="RrgB_K2N_iso_D2"/>
    <property type="match status" value="1"/>
</dbReference>
<evidence type="ECO:0000259" key="2">
    <source>
        <dbReference type="Pfam" id="PF16555"/>
    </source>
</evidence>
<dbReference type="InterPro" id="IPR041033">
    <property type="entry name" value="SpaA_PFL_dom_1"/>
</dbReference>
<evidence type="ECO:0000313" key="4">
    <source>
        <dbReference type="EMBL" id="GAN35548.1"/>
    </source>
</evidence>
<dbReference type="NCBIfam" id="NF033902">
    <property type="entry name" value="iso_D2_wall_anc"/>
    <property type="match status" value="1"/>
</dbReference>
<feature type="transmembrane region" description="Helical" evidence="1">
    <location>
        <begin position="485"/>
        <end position="511"/>
    </location>
</feature>
<reference evidence="5" key="1">
    <citation type="submission" date="2014-05" db="EMBL/GenBank/DDBJ databases">
        <title>Whole genome sequencing of Lactobacillus casei NRIC0644.</title>
        <authorList>
            <person name="Atarashi H."/>
            <person name="Yoshida Y."/>
            <person name="Fujimura S."/>
            <person name="Tanaka N."/>
            <person name="Shiwa Y."/>
            <person name="Yoshikawa H."/>
            <person name="Okada S."/>
            <person name="Nakagawa J."/>
        </authorList>
    </citation>
    <scope>NUCLEOTIDE SEQUENCE [LARGE SCALE GENOMIC DNA]</scope>
    <source>
        <strain evidence="5">NRIC0644</strain>
    </source>
</reference>
<comment type="caution">
    <text evidence="4">The sequence shown here is derived from an EMBL/GenBank/DDBJ whole genome shotgun (WGS) entry which is preliminary data.</text>
</comment>
<dbReference type="Proteomes" id="UP000032552">
    <property type="component" value="Unassembled WGS sequence"/>
</dbReference>
<dbReference type="RefSeq" id="WP_045624693.1">
    <property type="nucleotide sequence ID" value="NZ_BAYM01000009.1"/>
</dbReference>
<accession>A0A0C9QA33</accession>
<dbReference type="InterPro" id="IPR032364">
    <property type="entry name" value="GramPos_pilinD1_N"/>
</dbReference>
<keyword evidence="1" id="KW-1133">Transmembrane helix</keyword>
<name>A0A0C9QA33_LACPA</name>
<dbReference type="Gene3D" id="2.60.40.740">
    <property type="match status" value="1"/>
</dbReference>
<evidence type="ECO:0000313" key="5">
    <source>
        <dbReference type="Proteomes" id="UP000032552"/>
    </source>
</evidence>
<feature type="domain" description="Gram-positive pilin subunit D1 N-terminal" evidence="2">
    <location>
        <begin position="37"/>
        <end position="181"/>
    </location>
</feature>
<sequence length="519" mass="55813">MNATIKKIGHGLLAALMLMSVLLPLLGAGRTVHAAESQVAFTLHKIEQTADEQIQNTGHDLGLTGRTSVVGAKFKVFNVTDAFYQLLETHDKETAAAMMSQNLGNYANLQDPNAPEITTGQDGLAVFNQLPAKTGGRHSVYAFSETWTPQPYQKAADMIVSLPVRDKNGNDLTNIHLYPKDSVVTKHLDAINGGAVAAKDLHDVAVGDVLTYNIQFQIPHDIGAMADNQSGVFKYNQFEVLDYMTKAGLTFKELTAVTVDGQNILNDLTGKIALMTSNDAAWQTAHGNYPFGFKLDFLGGSDANAVRNLLTKYAGKRVTVGYTGIVNEKMVPDQKIGNTAVVSFDPDTKITVNGPEIQTGGMKFFKYETGSDDKSLAGAKFIIQRQTGNATEYAVLEGVTGMTGAYAPSKITWTTTKADATELTTSAGKPFNLSIQGMLPGTYTLIETDAPDGYEITDPTTDFEIVAGTWGEKIVRITNTPVRTLLPMTGGMGLLAFLLIGIVLMSGGYYVKKQTGKKA</sequence>
<gene>
    <name evidence="4" type="ORF">LC0644_0137</name>
</gene>
<dbReference type="InterPro" id="IPR048052">
    <property type="entry name" value="FM1-like"/>
</dbReference>
<dbReference type="Gene3D" id="2.60.40.10">
    <property type="entry name" value="Immunoglobulins"/>
    <property type="match status" value="2"/>
</dbReference>
<evidence type="ECO:0000259" key="3">
    <source>
        <dbReference type="Pfam" id="PF17802"/>
    </source>
</evidence>
<keyword evidence="1" id="KW-0812">Transmembrane</keyword>
<evidence type="ECO:0000256" key="1">
    <source>
        <dbReference type="SAM" id="Phobius"/>
    </source>
</evidence>
<dbReference type="EMBL" id="BAYM01000009">
    <property type="protein sequence ID" value="GAN35548.1"/>
    <property type="molecule type" value="Genomic_DNA"/>
</dbReference>
<keyword evidence="1" id="KW-0472">Membrane</keyword>
<feature type="domain" description="SpaA-like prealbumin fold" evidence="3">
    <location>
        <begin position="371"/>
        <end position="468"/>
    </location>
</feature>